<comment type="similarity">
    <text evidence="1 11 12">Belongs to the universal ribosomal protein uL1 family.</text>
</comment>
<dbReference type="InterPro" id="IPR028364">
    <property type="entry name" value="Ribosomal_uL1/biogenesis"/>
</dbReference>
<comment type="function">
    <text evidence="10 11">Protein L1 is also a translational repressor protein, it controls the translation of the L11 operon by binding to its mRNA.</text>
</comment>
<dbReference type="FunFam" id="3.40.50.790:FF:000001">
    <property type="entry name" value="50S ribosomal protein L1"/>
    <property type="match status" value="1"/>
</dbReference>
<keyword evidence="8 11" id="KW-0687">Ribonucleoprotein</keyword>
<dbReference type="Pfam" id="PF00687">
    <property type="entry name" value="Ribosomal_L1"/>
    <property type="match status" value="1"/>
</dbReference>
<keyword evidence="6 11" id="KW-0694">RNA-binding</keyword>
<evidence type="ECO:0000256" key="1">
    <source>
        <dbReference type="ARBA" id="ARBA00010531"/>
    </source>
</evidence>
<dbReference type="InterPro" id="IPR002143">
    <property type="entry name" value="Ribosomal_uL1"/>
</dbReference>
<keyword evidence="2 11" id="KW-0678">Repressor</keyword>
<dbReference type="Gene3D" id="3.40.50.790">
    <property type="match status" value="1"/>
</dbReference>
<dbReference type="PANTHER" id="PTHR36427">
    <property type="entry name" value="54S RIBOSOMAL PROTEIN L1, MITOCHONDRIAL"/>
    <property type="match status" value="1"/>
</dbReference>
<comment type="caution">
    <text evidence="13">The sequence shown here is derived from an EMBL/GenBank/DDBJ whole genome shotgun (WGS) entry which is preliminary data.</text>
</comment>
<dbReference type="Gene3D" id="3.30.190.20">
    <property type="match status" value="1"/>
</dbReference>
<dbReference type="PANTHER" id="PTHR36427:SF3">
    <property type="entry name" value="LARGE RIBOSOMAL SUBUNIT PROTEIN UL1M"/>
    <property type="match status" value="1"/>
</dbReference>
<comment type="function">
    <text evidence="11">Binds directly to 23S rRNA. The L1 stalk is quite mobile in the ribosome, and is involved in E site tRNA release.</text>
</comment>
<dbReference type="GO" id="GO:0000049">
    <property type="term" value="F:tRNA binding"/>
    <property type="evidence" value="ECO:0007669"/>
    <property type="project" value="UniProtKB-KW"/>
</dbReference>
<dbReference type="PIRSF" id="PIRSF002155">
    <property type="entry name" value="Ribosomal_L1"/>
    <property type="match status" value="1"/>
</dbReference>
<dbReference type="InterPro" id="IPR005878">
    <property type="entry name" value="Ribosom_uL1_bac-type"/>
</dbReference>
<dbReference type="GO" id="GO:0003735">
    <property type="term" value="F:structural constituent of ribosome"/>
    <property type="evidence" value="ECO:0007669"/>
    <property type="project" value="InterPro"/>
</dbReference>
<sequence length="232" mass="25113">MKKVSRRISLINKSIDLAKEYEIDEAIALLKRFASVKFIESVDVAINLAIDSKKSDQNIRAATVLPNGIGKEVRTVVFAQGENALLAKQAGAEIVGMENIAERIKKGECNFDVVIASPDTMHIVSPLGTILGPRGLMPNPKMGTITNDITKAVQNAKAGQIHYRNDKNGIIHATIGKVSFSTIQLKENLECFLFDLKKAKPSSVKGNFFKKISVSTTMGAGLSITQSSISKV</sequence>
<dbReference type="AlphaFoldDB" id="S3DIG9"/>
<dbReference type="Proteomes" id="UP000053688">
    <property type="component" value="Unassembled WGS sequence"/>
</dbReference>
<dbReference type="SUPFAM" id="SSF56808">
    <property type="entry name" value="Ribosomal protein L1"/>
    <property type="match status" value="1"/>
</dbReference>
<evidence type="ECO:0000256" key="6">
    <source>
        <dbReference type="ARBA" id="ARBA00022884"/>
    </source>
</evidence>
<dbReference type="InterPro" id="IPR016095">
    <property type="entry name" value="Ribosomal_uL1_3-a/b-sand"/>
</dbReference>
<dbReference type="GO" id="GO:0006417">
    <property type="term" value="P:regulation of translation"/>
    <property type="evidence" value="ECO:0007669"/>
    <property type="project" value="UniProtKB-KW"/>
</dbReference>
<evidence type="ECO:0000256" key="11">
    <source>
        <dbReference type="HAMAP-Rule" id="MF_01318"/>
    </source>
</evidence>
<dbReference type="PATRIC" id="fig|1236703.3.peg.849"/>
<evidence type="ECO:0000256" key="3">
    <source>
        <dbReference type="ARBA" id="ARBA00022555"/>
    </source>
</evidence>
<evidence type="ECO:0000256" key="2">
    <source>
        <dbReference type="ARBA" id="ARBA00022491"/>
    </source>
</evidence>
<keyword evidence="7 11" id="KW-0689">Ribosomal protein</keyword>
<evidence type="ECO:0000256" key="9">
    <source>
        <dbReference type="ARBA" id="ARBA00035241"/>
    </source>
</evidence>
<comment type="subunit">
    <text evidence="11">Part of the 50S ribosomal subunit.</text>
</comment>
<keyword evidence="3 11" id="KW-0820">tRNA-binding</keyword>
<dbReference type="InterPro" id="IPR023674">
    <property type="entry name" value="Ribosomal_uL1-like"/>
</dbReference>
<dbReference type="GO" id="GO:0019843">
    <property type="term" value="F:rRNA binding"/>
    <property type="evidence" value="ECO:0007669"/>
    <property type="project" value="UniProtKB-UniRule"/>
</dbReference>
<accession>S3DIG9</accession>
<evidence type="ECO:0000256" key="10">
    <source>
        <dbReference type="ARBA" id="ARBA00059110"/>
    </source>
</evidence>
<evidence type="ECO:0000313" key="13">
    <source>
        <dbReference type="EMBL" id="EPE37515.1"/>
    </source>
</evidence>
<dbReference type="PROSITE" id="PS01199">
    <property type="entry name" value="RIBOSOMAL_L1"/>
    <property type="match status" value="1"/>
</dbReference>
<dbReference type="EMBL" id="AMSD01000002">
    <property type="protein sequence ID" value="EPE37515.1"/>
    <property type="molecule type" value="Genomic_DNA"/>
</dbReference>
<gene>
    <name evidence="11 13" type="primary">rplA</name>
    <name evidence="13" type="ORF">O1U_0819</name>
</gene>
<evidence type="ECO:0000313" key="14">
    <source>
        <dbReference type="Proteomes" id="UP000053688"/>
    </source>
</evidence>
<dbReference type="NCBIfam" id="TIGR01169">
    <property type="entry name" value="rplA_bact"/>
    <property type="match status" value="1"/>
</dbReference>
<dbReference type="CDD" id="cd00403">
    <property type="entry name" value="Ribosomal_L1"/>
    <property type="match status" value="1"/>
</dbReference>
<evidence type="ECO:0000256" key="5">
    <source>
        <dbReference type="ARBA" id="ARBA00022845"/>
    </source>
</evidence>
<dbReference type="InterPro" id="IPR023673">
    <property type="entry name" value="Ribosomal_uL1_CS"/>
</dbReference>
<keyword evidence="4 11" id="KW-0699">rRNA-binding</keyword>
<dbReference type="GO" id="GO:0022625">
    <property type="term" value="C:cytosolic large ribosomal subunit"/>
    <property type="evidence" value="ECO:0007669"/>
    <property type="project" value="TreeGrafter"/>
</dbReference>
<reference evidence="13 14" key="1">
    <citation type="journal article" date="2014" name="Environ. Microbiol.">
        <title>Genomic signatures of obligate host dependence in the luminous bacterial symbiont of a vertebrate.</title>
        <authorList>
            <person name="Hendry T.A."/>
            <person name="de Wet J.R."/>
            <person name="Dunlap P.V."/>
        </authorList>
    </citation>
    <scope>NUCLEOTIDE SEQUENCE [LARGE SCALE GENOMIC DNA]</scope>
    <source>
        <strain evidence="13 14">Akat1</strain>
    </source>
</reference>
<keyword evidence="14" id="KW-1185">Reference proteome</keyword>
<evidence type="ECO:0000256" key="12">
    <source>
        <dbReference type="RuleBase" id="RU000659"/>
    </source>
</evidence>
<evidence type="ECO:0000256" key="4">
    <source>
        <dbReference type="ARBA" id="ARBA00022730"/>
    </source>
</evidence>
<protein>
    <recommendedName>
        <fullName evidence="9 11">Large ribosomal subunit protein uL1</fullName>
    </recommendedName>
</protein>
<name>S3DIG9_9GAMM</name>
<dbReference type="RefSeq" id="WP_016504147.1">
    <property type="nucleotide sequence ID" value="NZ_AMSD01000002.1"/>
</dbReference>
<keyword evidence="5 11" id="KW-0810">Translation regulation</keyword>
<proteinExistence type="inferred from homology"/>
<evidence type="ECO:0000256" key="8">
    <source>
        <dbReference type="ARBA" id="ARBA00023274"/>
    </source>
</evidence>
<dbReference type="eggNOG" id="COG0081">
    <property type="taxonomic scope" value="Bacteria"/>
</dbReference>
<organism evidence="13 14">
    <name type="scientific">Candidatus Photodesmus katoptron Akat1</name>
    <dbReference type="NCBI Taxonomy" id="1236703"/>
    <lineage>
        <taxon>Bacteria</taxon>
        <taxon>Pseudomonadati</taxon>
        <taxon>Pseudomonadota</taxon>
        <taxon>Gammaproteobacteria</taxon>
        <taxon>Vibrionales</taxon>
        <taxon>Vibrionaceae</taxon>
        <taxon>Candidatus Photodesmus</taxon>
    </lineage>
</organism>
<dbReference type="GO" id="GO:0006412">
    <property type="term" value="P:translation"/>
    <property type="evidence" value="ECO:0007669"/>
    <property type="project" value="UniProtKB-UniRule"/>
</dbReference>
<dbReference type="STRING" id="28176.CF66_3071"/>
<evidence type="ECO:0000256" key="7">
    <source>
        <dbReference type="ARBA" id="ARBA00022980"/>
    </source>
</evidence>
<dbReference type="HAMAP" id="MF_01318_B">
    <property type="entry name" value="Ribosomal_uL1_B"/>
    <property type="match status" value="1"/>
</dbReference>